<proteinExistence type="predicted"/>
<organism evidence="1 2">
    <name type="scientific">Coniosporium uncinatum</name>
    <dbReference type="NCBI Taxonomy" id="93489"/>
    <lineage>
        <taxon>Eukaryota</taxon>
        <taxon>Fungi</taxon>
        <taxon>Dikarya</taxon>
        <taxon>Ascomycota</taxon>
        <taxon>Pezizomycotina</taxon>
        <taxon>Dothideomycetes</taxon>
        <taxon>Dothideomycetes incertae sedis</taxon>
        <taxon>Coniosporium</taxon>
    </lineage>
</organism>
<evidence type="ECO:0000313" key="2">
    <source>
        <dbReference type="Proteomes" id="UP001186974"/>
    </source>
</evidence>
<comment type="caution">
    <text evidence="1">The sequence shown here is derived from an EMBL/GenBank/DDBJ whole genome shotgun (WGS) entry which is preliminary data.</text>
</comment>
<name>A0ACC3DPG3_9PEZI</name>
<accession>A0ACC3DPG3</accession>
<dbReference type="Proteomes" id="UP001186974">
    <property type="component" value="Unassembled WGS sequence"/>
</dbReference>
<dbReference type="EMBL" id="JAWDJW010001750">
    <property type="protein sequence ID" value="KAK3078611.1"/>
    <property type="molecule type" value="Genomic_DNA"/>
</dbReference>
<gene>
    <name evidence="1" type="ORF">LTS18_007075</name>
</gene>
<protein>
    <submittedName>
        <fullName evidence="1">Uncharacterized protein</fullName>
    </submittedName>
</protein>
<feature type="non-terminal residue" evidence="1">
    <location>
        <position position="270"/>
    </location>
</feature>
<evidence type="ECO:0000313" key="1">
    <source>
        <dbReference type="EMBL" id="KAK3078611.1"/>
    </source>
</evidence>
<sequence length="270" mass="30079">MSRNPTLVINDKTVSRLETLHLSVLVAGGKKRRLSSSVLSHSHAAADRLSLGSDETITSRSFAATDSIDFEDEFLLPVELESAESYEFIGFVKEVAEKLFRDYESLDSDNPYGFWDLDAESIIEASVKRKIQSSLSQEHTSGLQGGAGDEEDVIAPASEIDRLVLYFTQFQPAVKRFNRPLGSSNFDLGGFAGYPGDFSGTLPLAYWAAESETADRYAFWQKQQNPRVEILIVQVSLPVSALKILEEPDFREFYKEYVSPAAFADFQSAY</sequence>
<keyword evidence="2" id="KW-1185">Reference proteome</keyword>
<reference evidence="1" key="1">
    <citation type="submission" date="2024-09" db="EMBL/GenBank/DDBJ databases">
        <title>Black Yeasts Isolated from many extreme environments.</title>
        <authorList>
            <person name="Coleine C."/>
            <person name="Stajich J.E."/>
            <person name="Selbmann L."/>
        </authorList>
    </citation>
    <scope>NUCLEOTIDE SEQUENCE</scope>
    <source>
        <strain evidence="1">CCFEE 5737</strain>
    </source>
</reference>